<keyword evidence="1" id="KW-0560">Oxidoreductase</keyword>
<dbReference type="InterPro" id="IPR018170">
    <property type="entry name" value="Aldo/ket_reductase_CS"/>
</dbReference>
<dbReference type="PRINTS" id="PR00069">
    <property type="entry name" value="ALDKETRDTASE"/>
</dbReference>
<dbReference type="AlphaFoldDB" id="V6J137"/>
<dbReference type="Pfam" id="PF00248">
    <property type="entry name" value="Aldo_ket_red"/>
    <property type="match status" value="1"/>
</dbReference>
<dbReference type="FunFam" id="3.20.20.100:FF:000004">
    <property type="entry name" value="Oxidoreductase, aldo/keto reductase"/>
    <property type="match status" value="1"/>
</dbReference>
<evidence type="ECO:0000313" key="4">
    <source>
        <dbReference type="Proteomes" id="UP000018296"/>
    </source>
</evidence>
<evidence type="ECO:0000256" key="1">
    <source>
        <dbReference type="ARBA" id="ARBA00023002"/>
    </source>
</evidence>
<dbReference type="InterPro" id="IPR020471">
    <property type="entry name" value="AKR"/>
</dbReference>
<dbReference type="STRING" id="1395513.P343_02455"/>
<name>V6J137_9BACL</name>
<evidence type="ECO:0000259" key="2">
    <source>
        <dbReference type="Pfam" id="PF00248"/>
    </source>
</evidence>
<protein>
    <submittedName>
        <fullName evidence="3">General stress protein</fullName>
    </submittedName>
</protein>
<dbReference type="CDD" id="cd19148">
    <property type="entry name" value="AKR_AKR11B1"/>
    <property type="match status" value="1"/>
</dbReference>
<dbReference type="InterPro" id="IPR050523">
    <property type="entry name" value="AKR_Detox_Biosynth"/>
</dbReference>
<dbReference type="eggNOG" id="COG0667">
    <property type="taxonomic scope" value="Bacteria"/>
</dbReference>
<comment type="caution">
    <text evidence="3">The sequence shown here is derived from an EMBL/GenBank/DDBJ whole genome shotgun (WGS) entry which is preliminary data.</text>
</comment>
<reference evidence="3 4" key="1">
    <citation type="journal article" date="2013" name="Genome Announc.">
        <title>Genome Sequence of Sporolactobacillus laevolacticus DSM442, an Efficient Polymer-Grade D-Lactate Producer from Agricultural Waste Cottonseed as a Nitrogen Source.</title>
        <authorList>
            <person name="Wang H."/>
            <person name="Wang L."/>
            <person name="Ju J."/>
            <person name="Yu B."/>
            <person name="Ma Y."/>
        </authorList>
    </citation>
    <scope>NUCLEOTIDE SEQUENCE [LARGE SCALE GENOMIC DNA]</scope>
    <source>
        <strain evidence="3 4">DSM 442</strain>
    </source>
</reference>
<dbReference type="PANTHER" id="PTHR43364">
    <property type="entry name" value="NADH-SPECIFIC METHYLGLYOXAL REDUCTASE-RELATED"/>
    <property type="match status" value="1"/>
</dbReference>
<dbReference type="PATRIC" id="fig|1395513.3.peg.498"/>
<dbReference type="GO" id="GO:0016491">
    <property type="term" value="F:oxidoreductase activity"/>
    <property type="evidence" value="ECO:0007669"/>
    <property type="project" value="UniProtKB-KW"/>
</dbReference>
<dbReference type="SUPFAM" id="SSF51430">
    <property type="entry name" value="NAD(P)-linked oxidoreductase"/>
    <property type="match status" value="1"/>
</dbReference>
<dbReference type="InterPro" id="IPR023210">
    <property type="entry name" value="NADP_OxRdtase_dom"/>
</dbReference>
<keyword evidence="4" id="KW-1185">Reference proteome</keyword>
<dbReference type="Proteomes" id="UP000018296">
    <property type="component" value="Unassembled WGS sequence"/>
</dbReference>
<dbReference type="EMBL" id="AWTC01000001">
    <property type="protein sequence ID" value="EST13618.1"/>
    <property type="molecule type" value="Genomic_DNA"/>
</dbReference>
<dbReference type="GO" id="GO:0005829">
    <property type="term" value="C:cytosol"/>
    <property type="evidence" value="ECO:0007669"/>
    <property type="project" value="TreeGrafter"/>
</dbReference>
<dbReference type="InterPro" id="IPR036812">
    <property type="entry name" value="NAD(P)_OxRdtase_dom_sf"/>
</dbReference>
<evidence type="ECO:0000313" key="3">
    <source>
        <dbReference type="EMBL" id="EST13618.1"/>
    </source>
</evidence>
<dbReference type="PANTHER" id="PTHR43364:SF4">
    <property type="entry name" value="NAD(P)-LINKED OXIDOREDUCTASE SUPERFAMILY PROTEIN"/>
    <property type="match status" value="1"/>
</dbReference>
<dbReference type="PROSITE" id="PS00062">
    <property type="entry name" value="ALDOKETO_REDUCTASE_2"/>
    <property type="match status" value="1"/>
</dbReference>
<organism evidence="3 4">
    <name type="scientific">Sporolactobacillus laevolacticus DSM 442</name>
    <dbReference type="NCBI Taxonomy" id="1395513"/>
    <lineage>
        <taxon>Bacteria</taxon>
        <taxon>Bacillati</taxon>
        <taxon>Bacillota</taxon>
        <taxon>Bacilli</taxon>
        <taxon>Bacillales</taxon>
        <taxon>Sporolactobacillaceae</taxon>
        <taxon>Sporolactobacillus</taxon>
    </lineage>
</organism>
<sequence>MVEKTSIQGLDIQPTRIALGTWAIGGWMWGGSDDHESIRTIHQAIESGINTIDTAPAYGQGHAETVVGQALQEFGHREQVVLATKVCLDWVGTDVFRNGSKERIMKEIDDSLTRLKTDYIDVYQVHWPDPLVPVEETAEAMGELYKQGKIRAIGVSNFTTEQMKAFMRVAPIHTVQPPYNLFEREIEKDVLPFAEKQNIVALCYGSLCRGLLGGNMTADRKFTGDDLRLSDPKFQAPHFTHYLAAVQELKNLAQERFGKSVRALAVRWILDKTKNGIALWGARHPDQITSVSEIEDFHLDSQTLADIDAILTKNIPEPIGTEFMAPPVRDDVIKG</sequence>
<accession>V6J137</accession>
<feature type="domain" description="NADP-dependent oxidoreductase" evidence="2">
    <location>
        <begin position="16"/>
        <end position="311"/>
    </location>
</feature>
<gene>
    <name evidence="3" type="ORF">P343_02455</name>
</gene>
<proteinExistence type="predicted"/>
<dbReference type="Gene3D" id="3.20.20.100">
    <property type="entry name" value="NADP-dependent oxidoreductase domain"/>
    <property type="match status" value="1"/>
</dbReference>